<gene>
    <name evidence="1" type="ORF">ATH50_2133</name>
</gene>
<sequence length="57" mass="6545">MSTEETCEAHVWASVGVVNRDGTVCKIWECENCPVWAAEPFDDAVERAWEDTWLSER</sequence>
<reference evidence="1 2" key="1">
    <citation type="journal article" date="2015" name="Stand. Genomic Sci.">
        <title>Genomic Encyclopedia of Bacterial and Archaeal Type Strains, Phase III: the genomes of soil and plant-associated and newly described type strains.</title>
        <authorList>
            <person name="Whitman W.B."/>
            <person name="Woyke T."/>
            <person name="Klenk H.P."/>
            <person name="Zhou Y."/>
            <person name="Lilburn T.G."/>
            <person name="Beck B.J."/>
            <person name="De Vos P."/>
            <person name="Vandamme P."/>
            <person name="Eisen J.A."/>
            <person name="Garrity G."/>
            <person name="Hugenholtz P."/>
            <person name="Kyrpides N.C."/>
        </authorList>
    </citation>
    <scope>NUCLEOTIDE SEQUENCE [LARGE SCALE GENOMIC DNA]</scope>
    <source>
        <strain evidence="1 2">CGMCC 1.10124</strain>
    </source>
</reference>
<dbReference type="GeneID" id="44638258"/>
<accession>A0A3M0DE15</accession>
<name>A0A3M0DE15_9EURY</name>
<protein>
    <submittedName>
        <fullName evidence="1">Uncharacterized protein</fullName>
    </submittedName>
</protein>
<dbReference type="RefSeq" id="WP_158601170.1">
    <property type="nucleotide sequence ID" value="NZ_CP034145.1"/>
</dbReference>
<dbReference type="OrthoDB" id="209542at2157"/>
<dbReference type="EMBL" id="REFS01000004">
    <property type="protein sequence ID" value="RMB13693.1"/>
    <property type="molecule type" value="Genomic_DNA"/>
</dbReference>
<evidence type="ECO:0000313" key="1">
    <source>
        <dbReference type="EMBL" id="RMB13693.1"/>
    </source>
</evidence>
<dbReference type="AlphaFoldDB" id="A0A3M0DE15"/>
<dbReference type="Proteomes" id="UP000277326">
    <property type="component" value="Unassembled WGS sequence"/>
</dbReference>
<evidence type="ECO:0000313" key="2">
    <source>
        <dbReference type="Proteomes" id="UP000277326"/>
    </source>
</evidence>
<comment type="caution">
    <text evidence="1">The sequence shown here is derived from an EMBL/GenBank/DDBJ whole genome shotgun (WGS) entry which is preliminary data.</text>
</comment>
<proteinExistence type="predicted"/>
<organism evidence="1 2">
    <name type="scientific">Haloplanus aerogenes</name>
    <dbReference type="NCBI Taxonomy" id="660522"/>
    <lineage>
        <taxon>Archaea</taxon>
        <taxon>Methanobacteriati</taxon>
        <taxon>Methanobacteriota</taxon>
        <taxon>Stenosarchaea group</taxon>
        <taxon>Halobacteria</taxon>
        <taxon>Halobacteriales</taxon>
        <taxon>Haloferacaceae</taxon>
        <taxon>Haloplanus</taxon>
    </lineage>
</organism>